<dbReference type="PROSITE" id="PS00028">
    <property type="entry name" value="ZINC_FINGER_C2H2_1"/>
    <property type="match status" value="1"/>
</dbReference>
<feature type="DNA-binding region" description="Homeobox" evidence="5">
    <location>
        <begin position="71"/>
        <end position="127"/>
    </location>
</feature>
<dbReference type="CDD" id="cd00086">
    <property type="entry name" value="homeodomain"/>
    <property type="match status" value="1"/>
</dbReference>
<protein>
    <recommendedName>
        <fullName evidence="11">Homeobox domain-containing protein</fullName>
    </recommendedName>
</protein>
<dbReference type="SMART" id="SM00355">
    <property type="entry name" value="ZnF_C2H2"/>
    <property type="match status" value="1"/>
</dbReference>
<feature type="compositionally biased region" description="Polar residues" evidence="6">
    <location>
        <begin position="128"/>
        <end position="147"/>
    </location>
</feature>
<evidence type="ECO:0000256" key="6">
    <source>
        <dbReference type="SAM" id="MobiDB-lite"/>
    </source>
</evidence>
<dbReference type="GO" id="GO:0006355">
    <property type="term" value="P:regulation of DNA-templated transcription"/>
    <property type="evidence" value="ECO:0007669"/>
    <property type="project" value="InterPro"/>
</dbReference>
<evidence type="ECO:0000256" key="5">
    <source>
        <dbReference type="PROSITE-ProRule" id="PRU00108"/>
    </source>
</evidence>
<evidence type="ECO:0008006" key="11">
    <source>
        <dbReference type="Google" id="ProtNLM"/>
    </source>
</evidence>
<dbReference type="InterPro" id="IPR013087">
    <property type="entry name" value="Znf_C2H2_type"/>
</dbReference>
<reference evidence="9 10" key="1">
    <citation type="submission" date="2013-03" db="EMBL/GenBank/DDBJ databases">
        <title>The Genome Sequence of Phialophora europaea CBS 101466.</title>
        <authorList>
            <consortium name="The Broad Institute Genomics Platform"/>
            <person name="Cuomo C."/>
            <person name="de Hoog S."/>
            <person name="Gorbushina A."/>
            <person name="Walker B."/>
            <person name="Young S.K."/>
            <person name="Zeng Q."/>
            <person name="Gargeya S."/>
            <person name="Fitzgerald M."/>
            <person name="Haas B."/>
            <person name="Abouelleil A."/>
            <person name="Allen A.W."/>
            <person name="Alvarado L."/>
            <person name="Arachchi H.M."/>
            <person name="Berlin A.M."/>
            <person name="Chapman S.B."/>
            <person name="Gainer-Dewar J."/>
            <person name="Goldberg J."/>
            <person name="Griggs A."/>
            <person name="Gujja S."/>
            <person name="Hansen M."/>
            <person name="Howarth C."/>
            <person name="Imamovic A."/>
            <person name="Ireland A."/>
            <person name="Larimer J."/>
            <person name="McCowan C."/>
            <person name="Murphy C."/>
            <person name="Pearson M."/>
            <person name="Poon T.W."/>
            <person name="Priest M."/>
            <person name="Roberts A."/>
            <person name="Saif S."/>
            <person name="Shea T."/>
            <person name="Sisk P."/>
            <person name="Sykes S."/>
            <person name="Wortman J."/>
            <person name="Nusbaum C."/>
            <person name="Birren B."/>
        </authorList>
    </citation>
    <scope>NUCLEOTIDE SEQUENCE [LARGE SCALE GENOMIC DNA]</scope>
    <source>
        <strain evidence="9 10">CBS 101466</strain>
    </source>
</reference>
<keyword evidence="1 5" id="KW-0238">DNA-binding</keyword>
<feature type="region of interest" description="Disordered" evidence="6">
    <location>
        <begin position="1"/>
        <end position="22"/>
    </location>
</feature>
<comment type="subcellular location">
    <subcellularLocation>
        <location evidence="5">Nucleus</location>
    </subcellularLocation>
</comment>
<dbReference type="InterPro" id="IPR009057">
    <property type="entry name" value="Homeodomain-like_sf"/>
</dbReference>
<dbReference type="Gene3D" id="3.30.160.60">
    <property type="entry name" value="Classic Zinc Finger"/>
    <property type="match status" value="1"/>
</dbReference>
<gene>
    <name evidence="9" type="ORF">HMPREF1541_00134</name>
</gene>
<feature type="domain" description="Homeobox" evidence="7">
    <location>
        <begin position="69"/>
        <end position="126"/>
    </location>
</feature>
<dbReference type="eggNOG" id="ENOG502SDSJ">
    <property type="taxonomic scope" value="Eukaryota"/>
</dbReference>
<evidence type="ECO:0000256" key="4">
    <source>
        <dbReference type="PROSITE-ProRule" id="PRU00042"/>
    </source>
</evidence>
<keyword evidence="2 5" id="KW-0371">Homeobox</keyword>
<keyword evidence="4" id="KW-0862">Zinc</keyword>
<dbReference type="STRING" id="1220924.W2SB81"/>
<dbReference type="PROSITE" id="PS50157">
    <property type="entry name" value="ZINC_FINGER_C2H2_2"/>
    <property type="match status" value="1"/>
</dbReference>
<dbReference type="SUPFAM" id="SSF46689">
    <property type="entry name" value="Homeodomain-like"/>
    <property type="match status" value="1"/>
</dbReference>
<dbReference type="Gene3D" id="1.10.10.60">
    <property type="entry name" value="Homeodomain-like"/>
    <property type="match status" value="1"/>
</dbReference>
<evidence type="ECO:0000256" key="2">
    <source>
        <dbReference type="ARBA" id="ARBA00023155"/>
    </source>
</evidence>
<dbReference type="RefSeq" id="XP_008710664.1">
    <property type="nucleotide sequence ID" value="XM_008712442.1"/>
</dbReference>
<feature type="compositionally biased region" description="Low complexity" evidence="6">
    <location>
        <begin position="229"/>
        <end position="250"/>
    </location>
</feature>
<dbReference type="Proteomes" id="UP000030752">
    <property type="component" value="Unassembled WGS sequence"/>
</dbReference>
<proteinExistence type="predicted"/>
<dbReference type="HOGENOM" id="CLU_469301_0_0_1"/>
<dbReference type="GO" id="GO:0008270">
    <property type="term" value="F:zinc ion binding"/>
    <property type="evidence" value="ECO:0007669"/>
    <property type="project" value="UniProtKB-KW"/>
</dbReference>
<dbReference type="SMART" id="SM00389">
    <property type="entry name" value="HOX"/>
    <property type="match status" value="1"/>
</dbReference>
<name>W2SB81_CYPE1</name>
<dbReference type="AlphaFoldDB" id="W2SB81"/>
<evidence type="ECO:0000313" key="10">
    <source>
        <dbReference type="Proteomes" id="UP000030752"/>
    </source>
</evidence>
<keyword evidence="10" id="KW-1185">Reference proteome</keyword>
<dbReference type="InParanoid" id="W2SB81"/>
<evidence type="ECO:0000313" key="9">
    <source>
        <dbReference type="EMBL" id="ETN45952.1"/>
    </source>
</evidence>
<dbReference type="InterPro" id="IPR008422">
    <property type="entry name" value="KN_HD"/>
</dbReference>
<feature type="region of interest" description="Disordered" evidence="6">
    <location>
        <begin position="229"/>
        <end position="292"/>
    </location>
</feature>
<evidence type="ECO:0000259" key="7">
    <source>
        <dbReference type="PROSITE" id="PS50071"/>
    </source>
</evidence>
<feature type="compositionally biased region" description="Polar residues" evidence="6">
    <location>
        <begin position="251"/>
        <end position="269"/>
    </location>
</feature>
<dbReference type="InterPro" id="IPR001356">
    <property type="entry name" value="HD"/>
</dbReference>
<dbReference type="OrthoDB" id="4767564at2759"/>
<sequence length="581" mass="64645">MKNATSLFSHLPEVQDATNNDTMNEAVSPTLLMSRDARNQAEDNAGNAQLDGGSSAPDNVAVLGTDVSRSRLSRQQRNALQTWIQSHVDWPYPRSGERKQLATDNGLLESQVTTFFANYRRRRMRKTGSNEANVLTGSSVASPSSPQVLDGHEVSSSTLESLFPDAEDGSRLKLLDFDGDRLQWYLACLPDHSEQPLPRVYPIPMTSVIDANPKVDNIMPMEGLLLESQLESSTSAEPSAAGSAYSRSASVNSRPGSVYSARSSISNVSRRGRRAYGVGPRPPSASPDGKQKRHRCLHCAKRFARPFTLKRHMKTVHLTTNTVWICQALRNIFDNTPCCPTCYRSPEQCTHKVLQCWKRPEAERTFLRKDEMKQHLDLMHDFTRDHAQRWQTNNDILGQLKQETAAVPYTGSSDDSQSEDSHYGDPSLAEQAIRDTGDHVRLAGTHSMDMDMDTHVVLEHNDDDGKSGVASSLITYHTWSANTKDVVAARIAPLQTRAETSERIAELGTFVKEHSGAPPSPPPYPGLPQRFTAKGRVMYRSVDSAREELEFWRRVLSINRVVAAFEYADAPWSADAPWLAL</sequence>
<dbReference type="GO" id="GO:0003677">
    <property type="term" value="F:DNA binding"/>
    <property type="evidence" value="ECO:0007669"/>
    <property type="project" value="UniProtKB-UniRule"/>
</dbReference>
<evidence type="ECO:0000256" key="1">
    <source>
        <dbReference type="ARBA" id="ARBA00023125"/>
    </source>
</evidence>
<feature type="region of interest" description="Disordered" evidence="6">
    <location>
        <begin position="128"/>
        <end position="153"/>
    </location>
</feature>
<dbReference type="GeneID" id="19967473"/>
<dbReference type="Pfam" id="PF05920">
    <property type="entry name" value="Homeobox_KN"/>
    <property type="match status" value="1"/>
</dbReference>
<accession>W2SB81</accession>
<dbReference type="GO" id="GO:0005634">
    <property type="term" value="C:nucleus"/>
    <property type="evidence" value="ECO:0007669"/>
    <property type="project" value="UniProtKB-SubCell"/>
</dbReference>
<evidence type="ECO:0000256" key="3">
    <source>
        <dbReference type="ARBA" id="ARBA00023242"/>
    </source>
</evidence>
<dbReference type="EMBL" id="KB822711">
    <property type="protein sequence ID" value="ETN45952.1"/>
    <property type="molecule type" value="Genomic_DNA"/>
</dbReference>
<keyword evidence="4" id="KW-0479">Metal-binding</keyword>
<dbReference type="VEuPathDB" id="FungiDB:HMPREF1541_00134"/>
<dbReference type="PROSITE" id="PS50071">
    <property type="entry name" value="HOMEOBOX_2"/>
    <property type="match status" value="1"/>
</dbReference>
<dbReference type="InterPro" id="IPR050224">
    <property type="entry name" value="TALE_homeobox"/>
</dbReference>
<evidence type="ECO:0000259" key="8">
    <source>
        <dbReference type="PROSITE" id="PS50157"/>
    </source>
</evidence>
<feature type="region of interest" description="Disordered" evidence="6">
    <location>
        <begin position="408"/>
        <end position="435"/>
    </location>
</feature>
<dbReference type="PANTHER" id="PTHR11850">
    <property type="entry name" value="HOMEOBOX PROTEIN TRANSCRIPTION FACTORS"/>
    <property type="match status" value="1"/>
</dbReference>
<organism evidence="9 10">
    <name type="scientific">Cyphellophora europaea (strain CBS 101466)</name>
    <name type="common">Phialophora europaea</name>
    <dbReference type="NCBI Taxonomy" id="1220924"/>
    <lineage>
        <taxon>Eukaryota</taxon>
        <taxon>Fungi</taxon>
        <taxon>Dikarya</taxon>
        <taxon>Ascomycota</taxon>
        <taxon>Pezizomycotina</taxon>
        <taxon>Eurotiomycetes</taxon>
        <taxon>Chaetothyriomycetidae</taxon>
        <taxon>Chaetothyriales</taxon>
        <taxon>Cyphellophoraceae</taxon>
        <taxon>Cyphellophora</taxon>
    </lineage>
</organism>
<keyword evidence="4" id="KW-0863">Zinc-finger</keyword>
<keyword evidence="3 5" id="KW-0539">Nucleus</keyword>
<feature type="domain" description="C2H2-type" evidence="8">
    <location>
        <begin position="294"/>
        <end position="322"/>
    </location>
</feature>